<reference evidence="2 3" key="1">
    <citation type="submission" date="2019-06" db="EMBL/GenBank/DDBJ databases">
        <title>Lysobacter alkalisoli sp. nov. isolated from saline soil.</title>
        <authorList>
            <person name="Sun J.-Q."/>
            <person name="Xu L."/>
        </authorList>
    </citation>
    <scope>NUCLEOTIDE SEQUENCE [LARGE SCALE GENOMIC DNA]</scope>
    <source>
        <strain evidence="2 3">JCM 31130</strain>
    </source>
</reference>
<protein>
    <submittedName>
        <fullName evidence="2">Uncharacterized protein</fullName>
    </submittedName>
</protein>
<feature type="signal peptide" evidence="1">
    <location>
        <begin position="1"/>
        <end position="34"/>
    </location>
</feature>
<gene>
    <name evidence="2" type="ORF">FKV25_12675</name>
</gene>
<feature type="chain" id="PRO_5021278426" evidence="1">
    <location>
        <begin position="35"/>
        <end position="145"/>
    </location>
</feature>
<proteinExistence type="predicted"/>
<dbReference type="RefSeq" id="WP_141519167.1">
    <property type="nucleotide sequence ID" value="NZ_VICE01000117.1"/>
</dbReference>
<accession>A0A507ZV26</accession>
<dbReference type="Proteomes" id="UP000318212">
    <property type="component" value="Unassembled WGS sequence"/>
</dbReference>
<evidence type="ECO:0000313" key="3">
    <source>
        <dbReference type="Proteomes" id="UP000318212"/>
    </source>
</evidence>
<dbReference type="AlphaFoldDB" id="A0A507ZV26"/>
<comment type="caution">
    <text evidence="2">The sequence shown here is derived from an EMBL/GenBank/DDBJ whole genome shotgun (WGS) entry which is preliminary data.</text>
</comment>
<keyword evidence="1" id="KW-0732">Signal</keyword>
<organism evidence="2 3">
    <name type="scientific">Marilutibacter aestuarii</name>
    <dbReference type="NCBI Taxonomy" id="1706195"/>
    <lineage>
        <taxon>Bacteria</taxon>
        <taxon>Pseudomonadati</taxon>
        <taxon>Pseudomonadota</taxon>
        <taxon>Gammaproteobacteria</taxon>
        <taxon>Lysobacterales</taxon>
        <taxon>Lysobacteraceae</taxon>
        <taxon>Marilutibacter</taxon>
    </lineage>
</organism>
<evidence type="ECO:0000256" key="1">
    <source>
        <dbReference type="SAM" id="SignalP"/>
    </source>
</evidence>
<sequence>MSSIAGRPMEFLKNCRHLTCAALLCYSMASMAFAGEGTQASGVPLDFSRSVLIEIEIDIPKEETSIEALSQYLDTEGFQLHIHVYYRETGEALGESLEFQSKRLSAKRSGALSPDALATLSERVATLAEPLGSPRWKLSQVQSDP</sequence>
<dbReference type="EMBL" id="VICE01000117">
    <property type="protein sequence ID" value="TQD41646.1"/>
    <property type="molecule type" value="Genomic_DNA"/>
</dbReference>
<name>A0A507ZV26_9GAMM</name>
<keyword evidence="3" id="KW-1185">Reference proteome</keyword>
<evidence type="ECO:0000313" key="2">
    <source>
        <dbReference type="EMBL" id="TQD41646.1"/>
    </source>
</evidence>